<dbReference type="Pfam" id="PF19737">
    <property type="entry name" value="FKTN_N"/>
    <property type="match status" value="1"/>
</dbReference>
<feature type="domain" description="Ribitol-5-phosphate transferase FKTN N-terminal" evidence="1">
    <location>
        <begin position="69"/>
        <end position="137"/>
    </location>
</feature>
<dbReference type="Proteomes" id="UP001488838">
    <property type="component" value="Unassembled WGS sequence"/>
</dbReference>
<dbReference type="AlphaFoldDB" id="A0AAW0JFT4"/>
<protein>
    <recommendedName>
        <fullName evidence="1">Ribitol-5-phosphate transferase FKTN N-terminal domain-containing protein</fullName>
    </recommendedName>
</protein>
<dbReference type="EMBL" id="JBBHLL010000040">
    <property type="protein sequence ID" value="KAK7825488.1"/>
    <property type="molecule type" value="Genomic_DNA"/>
</dbReference>
<accession>A0AAW0JFT4</accession>
<keyword evidence="3" id="KW-1185">Reference proteome</keyword>
<name>A0AAW0JFT4_MYOGA</name>
<evidence type="ECO:0000313" key="3">
    <source>
        <dbReference type="Proteomes" id="UP001488838"/>
    </source>
</evidence>
<reference evidence="2 3" key="1">
    <citation type="journal article" date="2023" name="bioRxiv">
        <title>Conserved and derived expression patterns and positive selection on dental genes reveal complex evolutionary context of ever-growing rodent molars.</title>
        <authorList>
            <person name="Calamari Z.T."/>
            <person name="Song A."/>
            <person name="Cohen E."/>
            <person name="Akter M."/>
            <person name="Roy R.D."/>
            <person name="Hallikas O."/>
            <person name="Christensen M.M."/>
            <person name="Li P."/>
            <person name="Marangoni P."/>
            <person name="Jernvall J."/>
            <person name="Klein O.D."/>
        </authorList>
    </citation>
    <scope>NUCLEOTIDE SEQUENCE [LARGE SCALE GENOMIC DNA]</scope>
    <source>
        <strain evidence="2">V071</strain>
    </source>
</reference>
<evidence type="ECO:0000313" key="2">
    <source>
        <dbReference type="EMBL" id="KAK7825488.1"/>
    </source>
</evidence>
<comment type="caution">
    <text evidence="2">The sequence shown here is derived from an EMBL/GenBank/DDBJ whole genome shotgun (WGS) entry which is preliminary data.</text>
</comment>
<proteinExistence type="predicted"/>
<sequence length="139" mass="16449">MPRRLKECTLGLIRVDADDDDKVDAQFAMSDNCKYLFAHKNKILFLFHEEDDNIWVTLYYYKHYLSAKRAVKKFVMLTSSQNVPVFLIDPWILELINKNFEQVKNASQGPASDCRFFCVPRDFTAFALQYHLWKNEVSR</sequence>
<organism evidence="2 3">
    <name type="scientific">Myodes glareolus</name>
    <name type="common">Bank vole</name>
    <name type="synonym">Clethrionomys glareolus</name>
    <dbReference type="NCBI Taxonomy" id="447135"/>
    <lineage>
        <taxon>Eukaryota</taxon>
        <taxon>Metazoa</taxon>
        <taxon>Chordata</taxon>
        <taxon>Craniata</taxon>
        <taxon>Vertebrata</taxon>
        <taxon>Euteleostomi</taxon>
        <taxon>Mammalia</taxon>
        <taxon>Eutheria</taxon>
        <taxon>Euarchontoglires</taxon>
        <taxon>Glires</taxon>
        <taxon>Rodentia</taxon>
        <taxon>Myomorpha</taxon>
        <taxon>Muroidea</taxon>
        <taxon>Cricetidae</taxon>
        <taxon>Arvicolinae</taxon>
        <taxon>Myodes</taxon>
    </lineage>
</organism>
<gene>
    <name evidence="2" type="ORF">U0070_012288</name>
</gene>
<dbReference type="InterPro" id="IPR045587">
    <property type="entry name" value="FKTN_N"/>
</dbReference>
<evidence type="ECO:0000259" key="1">
    <source>
        <dbReference type="Pfam" id="PF19737"/>
    </source>
</evidence>